<organism evidence="1 2">
    <name type="scientific">Rhizobium etli bv. mimosae str. IE4771</name>
    <dbReference type="NCBI Taxonomy" id="1432050"/>
    <lineage>
        <taxon>Bacteria</taxon>
        <taxon>Pseudomonadati</taxon>
        <taxon>Pseudomonadota</taxon>
        <taxon>Alphaproteobacteria</taxon>
        <taxon>Hyphomicrobiales</taxon>
        <taxon>Rhizobiaceae</taxon>
        <taxon>Rhizobium/Agrobacterium group</taxon>
        <taxon>Rhizobium</taxon>
    </lineage>
</organism>
<dbReference type="Proteomes" id="UP000027180">
    <property type="component" value="Plasmid pRetIE4771b"/>
</dbReference>
<geneLocation type="plasmid" evidence="1 2">
    <name>pRetIE4771b</name>
</geneLocation>
<proteinExistence type="predicted"/>
<dbReference type="KEGG" id="rei:IE4771_PB00276"/>
<sequence length="87" mass="9811">MSWRVKPKKDPQHGWRRNLVNFEHPSKEDLLEACQNNRLAQVLERTPLERLGEVGETLAAIHRSGSGDVAGALINLKWSSFDMASCL</sequence>
<evidence type="ECO:0000313" key="1">
    <source>
        <dbReference type="EMBL" id="AIC30004.1"/>
    </source>
</evidence>
<gene>
    <name evidence="1" type="ORF">IE4771_PB00276</name>
</gene>
<evidence type="ECO:0000313" key="2">
    <source>
        <dbReference type="Proteomes" id="UP000027180"/>
    </source>
</evidence>
<keyword evidence="1" id="KW-0614">Plasmid</keyword>
<name>A0A060I8G1_RHIET</name>
<accession>A0A060I8G1</accession>
<dbReference type="AlphaFoldDB" id="A0A060I8G1"/>
<dbReference type="HOGENOM" id="CLU_2481103_0_0_5"/>
<dbReference type="EMBL" id="CP006988">
    <property type="protein sequence ID" value="AIC30004.1"/>
    <property type="molecule type" value="Genomic_DNA"/>
</dbReference>
<reference evidence="1 2" key="1">
    <citation type="submission" date="2013-12" db="EMBL/GenBank/DDBJ databases">
        <title>Complete genome sequence of Rhizobium etli bv. mimosae IE4771.</title>
        <authorList>
            <person name="Bustos P."/>
            <person name="Santamaria R.I."/>
            <person name="Lozano L."/>
            <person name="Ormeno-Orrillo E."/>
            <person name="Rogel M.A."/>
            <person name="Romero D."/>
            <person name="Cevallos M.A."/>
            <person name="Martinez-Romero E."/>
            <person name="Gonzalez V."/>
        </authorList>
    </citation>
    <scope>NUCLEOTIDE SEQUENCE [LARGE SCALE GENOMIC DNA]</scope>
    <source>
        <strain evidence="1 2">IE4771</strain>
        <plasmid evidence="2">Plasmid pRetIE4771b</plasmid>
    </source>
</reference>
<protein>
    <submittedName>
        <fullName evidence="1">Uncharacterized protein</fullName>
    </submittedName>
</protein>